<evidence type="ECO:0000313" key="2">
    <source>
        <dbReference type="EMBL" id="KAJ8298108.1"/>
    </source>
</evidence>
<accession>A0ABQ9E469</accession>
<name>A0ABQ9E469_TEGGR</name>
<dbReference type="Proteomes" id="UP001217089">
    <property type="component" value="Unassembled WGS sequence"/>
</dbReference>
<sequence>MDSQCTFPTSWDSLWYDSSITGDLTIDQSQLRVTGWTRVMATTTITTWVCTLEDTSNNYLVFRSTNQFALDFGVMYYAYLCIHWTKVTDNSFYYYVRADQQASASNERVYVVPASQTQPSTASTVCIPSNVPATEEFNMMVKQGEIINVKQQCPPPFLGTFTYTYNDGSSHCGSNSSWDVCSTKNTMTFDYTACSTKVAFTSEGVVHCVANISSGSTYYAYTINPGTIDNTNYYRFACFIAYYFF</sequence>
<evidence type="ECO:0000259" key="1">
    <source>
        <dbReference type="Pfam" id="PF23069"/>
    </source>
</evidence>
<protein>
    <recommendedName>
        <fullName evidence="1">DUF7042 domain-containing protein</fullName>
    </recommendedName>
</protein>
<reference evidence="2 3" key="1">
    <citation type="submission" date="2022-12" db="EMBL/GenBank/DDBJ databases">
        <title>Chromosome-level genome of Tegillarca granosa.</title>
        <authorList>
            <person name="Kim J."/>
        </authorList>
    </citation>
    <scope>NUCLEOTIDE SEQUENCE [LARGE SCALE GENOMIC DNA]</scope>
    <source>
        <strain evidence="2">Teg-2019</strain>
        <tissue evidence="2">Adductor muscle</tissue>
    </source>
</reference>
<comment type="caution">
    <text evidence="2">The sequence shown here is derived from an EMBL/GenBank/DDBJ whole genome shotgun (WGS) entry which is preliminary data.</text>
</comment>
<dbReference type="EMBL" id="JARBDR010000923">
    <property type="protein sequence ID" value="KAJ8298108.1"/>
    <property type="molecule type" value="Genomic_DNA"/>
</dbReference>
<organism evidence="2 3">
    <name type="scientific">Tegillarca granosa</name>
    <name type="common">Malaysian cockle</name>
    <name type="synonym">Anadara granosa</name>
    <dbReference type="NCBI Taxonomy" id="220873"/>
    <lineage>
        <taxon>Eukaryota</taxon>
        <taxon>Metazoa</taxon>
        <taxon>Spiralia</taxon>
        <taxon>Lophotrochozoa</taxon>
        <taxon>Mollusca</taxon>
        <taxon>Bivalvia</taxon>
        <taxon>Autobranchia</taxon>
        <taxon>Pteriomorphia</taxon>
        <taxon>Arcoida</taxon>
        <taxon>Arcoidea</taxon>
        <taxon>Arcidae</taxon>
        <taxon>Tegillarca</taxon>
    </lineage>
</organism>
<dbReference type="InterPro" id="IPR055470">
    <property type="entry name" value="DUF7042"/>
</dbReference>
<gene>
    <name evidence="2" type="ORF">KUTeg_024639</name>
</gene>
<feature type="domain" description="DUF7042" evidence="1">
    <location>
        <begin position="152"/>
        <end position="241"/>
    </location>
</feature>
<keyword evidence="3" id="KW-1185">Reference proteome</keyword>
<proteinExistence type="predicted"/>
<dbReference type="Pfam" id="PF23069">
    <property type="entry name" value="DUF7042"/>
    <property type="match status" value="1"/>
</dbReference>
<evidence type="ECO:0000313" key="3">
    <source>
        <dbReference type="Proteomes" id="UP001217089"/>
    </source>
</evidence>